<feature type="compositionally biased region" description="Basic and acidic residues" evidence="7">
    <location>
        <begin position="242"/>
        <end position="252"/>
    </location>
</feature>
<evidence type="ECO:0000259" key="8">
    <source>
        <dbReference type="PROSITE" id="PS51144"/>
    </source>
</evidence>
<dbReference type="GO" id="GO:0004089">
    <property type="term" value="F:carbonate dehydratase activity"/>
    <property type="evidence" value="ECO:0007669"/>
    <property type="project" value="UniProtKB-EC"/>
</dbReference>
<dbReference type="SUPFAM" id="SSF51069">
    <property type="entry name" value="Carbonic anhydrase"/>
    <property type="match status" value="1"/>
</dbReference>
<dbReference type="EC" id="4.2.1.1" evidence="2"/>
<keyword evidence="5" id="KW-0456">Lyase</keyword>
<evidence type="ECO:0000313" key="9">
    <source>
        <dbReference type="EMBL" id="PXF46000.1"/>
    </source>
</evidence>
<evidence type="ECO:0000313" key="10">
    <source>
        <dbReference type="Proteomes" id="UP000247409"/>
    </source>
</evidence>
<evidence type="ECO:0000256" key="4">
    <source>
        <dbReference type="ARBA" id="ARBA00022833"/>
    </source>
</evidence>
<dbReference type="GO" id="GO:0008270">
    <property type="term" value="F:zinc ion binding"/>
    <property type="evidence" value="ECO:0007669"/>
    <property type="project" value="InterPro"/>
</dbReference>
<feature type="region of interest" description="Disordered" evidence="7">
    <location>
        <begin position="242"/>
        <end position="276"/>
    </location>
</feature>
<feature type="region of interest" description="Disordered" evidence="7">
    <location>
        <begin position="64"/>
        <end position="102"/>
    </location>
</feature>
<dbReference type="InterPro" id="IPR001148">
    <property type="entry name" value="CA_dom"/>
</dbReference>
<dbReference type="PROSITE" id="PS51144">
    <property type="entry name" value="ALPHA_CA_2"/>
    <property type="match status" value="1"/>
</dbReference>
<dbReference type="EMBL" id="NBIV01000047">
    <property type="protein sequence ID" value="PXF46000.1"/>
    <property type="molecule type" value="Genomic_DNA"/>
</dbReference>
<keyword evidence="4" id="KW-0862">Zinc</keyword>
<evidence type="ECO:0000256" key="3">
    <source>
        <dbReference type="ARBA" id="ARBA00022723"/>
    </source>
</evidence>
<dbReference type="Pfam" id="PF00194">
    <property type="entry name" value="Carb_anhydrase"/>
    <property type="match status" value="1"/>
</dbReference>
<name>A0A2V3IXY3_9FLOR</name>
<reference evidence="9 10" key="1">
    <citation type="journal article" date="2018" name="Mol. Biol. Evol.">
        <title>Analysis of the draft genome of the red seaweed Gracilariopsis chorda provides insights into genome size evolution in Rhodophyta.</title>
        <authorList>
            <person name="Lee J."/>
            <person name="Yang E.C."/>
            <person name="Graf L."/>
            <person name="Yang J.H."/>
            <person name="Qiu H."/>
            <person name="Zel Zion U."/>
            <person name="Chan C.X."/>
            <person name="Stephens T.G."/>
            <person name="Weber A.P.M."/>
            <person name="Boo G.H."/>
            <person name="Boo S.M."/>
            <person name="Kim K.M."/>
            <person name="Shin Y."/>
            <person name="Jung M."/>
            <person name="Lee S.J."/>
            <person name="Yim H.S."/>
            <person name="Lee J.H."/>
            <person name="Bhattacharya D."/>
            <person name="Yoon H.S."/>
        </authorList>
    </citation>
    <scope>NUCLEOTIDE SEQUENCE [LARGE SCALE GENOMIC DNA]</scope>
    <source>
        <strain evidence="9 10">SKKU-2015</strain>
        <tissue evidence="9">Whole body</tissue>
    </source>
</reference>
<evidence type="ECO:0000256" key="1">
    <source>
        <dbReference type="ARBA" id="ARBA00010718"/>
    </source>
</evidence>
<dbReference type="PANTHER" id="PTHR18952:SF265">
    <property type="entry name" value="CARBONIC ANHYDRASE"/>
    <property type="match status" value="1"/>
</dbReference>
<feature type="region of interest" description="Disordered" evidence="7">
    <location>
        <begin position="400"/>
        <end position="419"/>
    </location>
</feature>
<comment type="catalytic activity">
    <reaction evidence="6">
        <text>hydrogencarbonate + H(+) = CO2 + H2O</text>
        <dbReference type="Rhea" id="RHEA:10748"/>
        <dbReference type="ChEBI" id="CHEBI:15377"/>
        <dbReference type="ChEBI" id="CHEBI:15378"/>
        <dbReference type="ChEBI" id="CHEBI:16526"/>
        <dbReference type="ChEBI" id="CHEBI:17544"/>
        <dbReference type="EC" id="4.2.1.1"/>
    </reaction>
</comment>
<dbReference type="PANTHER" id="PTHR18952">
    <property type="entry name" value="CARBONIC ANHYDRASE"/>
    <property type="match status" value="1"/>
</dbReference>
<dbReference type="OrthoDB" id="429145at2759"/>
<comment type="caution">
    <text evidence="9">The sequence shown here is derived from an EMBL/GenBank/DDBJ whole genome shotgun (WGS) entry which is preliminary data.</text>
</comment>
<evidence type="ECO:0000256" key="2">
    <source>
        <dbReference type="ARBA" id="ARBA00012925"/>
    </source>
</evidence>
<comment type="similarity">
    <text evidence="1">Belongs to the alpha-carbonic anhydrase family.</text>
</comment>
<dbReference type="Proteomes" id="UP000247409">
    <property type="component" value="Unassembled WGS sequence"/>
</dbReference>
<organism evidence="9 10">
    <name type="scientific">Gracilariopsis chorda</name>
    <dbReference type="NCBI Taxonomy" id="448386"/>
    <lineage>
        <taxon>Eukaryota</taxon>
        <taxon>Rhodophyta</taxon>
        <taxon>Florideophyceae</taxon>
        <taxon>Rhodymeniophycidae</taxon>
        <taxon>Gracilariales</taxon>
        <taxon>Gracilariaceae</taxon>
        <taxon>Gracilariopsis</taxon>
    </lineage>
</organism>
<evidence type="ECO:0000256" key="7">
    <source>
        <dbReference type="SAM" id="MobiDB-lite"/>
    </source>
</evidence>
<gene>
    <name evidence="9" type="ORF">BWQ96_04256</name>
</gene>
<sequence>MLHEGASFIAPNFRTLSLKNRVNQCPRCCANNRESYSLSRRAFLASLVNASIFLARAATSRSEETAQVISSDNPSATPSAPPPSPPKRGKRPTWGYTSENGPSVWHTLSPDWEISETGELQSPIPLSYKTALSKDGDAPDRPKLQTASTKLALRLRPMPNAAQPSLQLEPYIPPPPPFVGDAPPLDVSKPPPPPAVVYMEDTAYALKKIHFHAGSTEHEVGGWSGALETHFCFERSEAAFMSKEEGEDKAASEDEGAKEDTKSTTEIQKEPKKVERERKAPKYLNVAVLGQIADQSEPWLSSVLKNVGMIASEDGSVVLSTDMAKVIPSFETNDVYQYEGSFTTPPCIEGVEWLVLSCRMPVAEDDVNEIIRMQGGKNIRPLQESNGRRVVRFPALAREPQEIAQTSMSKDGTQKSAKP</sequence>
<evidence type="ECO:0000256" key="5">
    <source>
        <dbReference type="ARBA" id="ARBA00023239"/>
    </source>
</evidence>
<dbReference type="InterPro" id="IPR023561">
    <property type="entry name" value="Carbonic_anhydrase_a-class"/>
</dbReference>
<feature type="domain" description="Alpha-carbonic anhydrase" evidence="8">
    <location>
        <begin position="92"/>
        <end position="394"/>
    </location>
</feature>
<dbReference type="Gene3D" id="3.10.200.10">
    <property type="entry name" value="Alpha carbonic anhydrase"/>
    <property type="match status" value="1"/>
</dbReference>
<keyword evidence="10" id="KW-1185">Reference proteome</keyword>
<proteinExistence type="inferred from homology"/>
<protein>
    <recommendedName>
        <fullName evidence="2">carbonic anhydrase</fullName>
        <ecNumber evidence="2">4.2.1.1</ecNumber>
    </recommendedName>
</protein>
<dbReference type="SMART" id="SM01057">
    <property type="entry name" value="Carb_anhydrase"/>
    <property type="match status" value="1"/>
</dbReference>
<accession>A0A2V3IXY3</accession>
<dbReference type="InterPro" id="IPR036398">
    <property type="entry name" value="CA_dom_sf"/>
</dbReference>
<feature type="compositionally biased region" description="Polar residues" evidence="7">
    <location>
        <begin position="403"/>
        <end position="419"/>
    </location>
</feature>
<dbReference type="AlphaFoldDB" id="A0A2V3IXY3"/>
<keyword evidence="3" id="KW-0479">Metal-binding</keyword>
<feature type="compositionally biased region" description="Basic and acidic residues" evidence="7">
    <location>
        <begin position="258"/>
        <end position="276"/>
    </location>
</feature>
<dbReference type="STRING" id="448386.A0A2V3IXY3"/>
<evidence type="ECO:0000256" key="6">
    <source>
        <dbReference type="ARBA" id="ARBA00048348"/>
    </source>
</evidence>